<reference evidence="10" key="1">
    <citation type="submission" date="2020-11" db="EMBL/GenBank/DDBJ databases">
        <authorList>
            <person name="Tran Van P."/>
        </authorList>
    </citation>
    <scope>NUCLEOTIDE SEQUENCE</scope>
</reference>
<dbReference type="GO" id="GO:0005634">
    <property type="term" value="C:nucleus"/>
    <property type="evidence" value="ECO:0007669"/>
    <property type="project" value="TreeGrafter"/>
</dbReference>
<dbReference type="InterPro" id="IPR055269">
    <property type="entry name" value="Alpha-crystallin/HSP_16"/>
</dbReference>
<sequence>MSHWSMMPFRDWWDDMDRSTRLFDQHFGMGLSEDELAPPTIYHPFYIRPRRPAFTRQRSGMSEVVNDKEKFQVSLDVQQFAPGEITVKTVDNVVVIEGKHEEKKDEHGFISRQFLRKYMLPQNVKAEDVASSLSSDGVLTITARKLAIEAGKPSERTVPISQSGKPAIDH</sequence>
<keyword evidence="4" id="KW-0346">Stress response</keyword>
<evidence type="ECO:0000256" key="2">
    <source>
        <dbReference type="ARBA" id="ARBA00022723"/>
    </source>
</evidence>
<feature type="binding site" evidence="6">
    <location>
        <position position="100"/>
    </location>
    <ligand>
        <name>Zn(2+)</name>
        <dbReference type="ChEBI" id="CHEBI:29105"/>
        <label>1</label>
    </ligand>
</feature>
<dbReference type="CDD" id="cd06526">
    <property type="entry name" value="metazoan_ACD"/>
    <property type="match status" value="1"/>
</dbReference>
<name>A0A7R9A3B9_9CRUS</name>
<evidence type="ECO:0000256" key="8">
    <source>
        <dbReference type="RuleBase" id="RU003616"/>
    </source>
</evidence>
<dbReference type="InterPro" id="IPR008978">
    <property type="entry name" value="HSP20-like_chaperone"/>
</dbReference>
<evidence type="ECO:0000256" key="1">
    <source>
        <dbReference type="ARBA" id="ARBA00022613"/>
    </source>
</evidence>
<dbReference type="EMBL" id="CAJPEV010001050">
    <property type="protein sequence ID" value="CAG0890390.1"/>
    <property type="molecule type" value="Genomic_DNA"/>
</dbReference>
<dbReference type="GO" id="GO:0051082">
    <property type="term" value="F:unfolded protein binding"/>
    <property type="evidence" value="ECO:0007669"/>
    <property type="project" value="TreeGrafter"/>
</dbReference>
<evidence type="ECO:0000259" key="9">
    <source>
        <dbReference type="PROSITE" id="PS01031"/>
    </source>
</evidence>
<keyword evidence="2 6" id="KW-0479">Metal-binding</keyword>
<evidence type="ECO:0000256" key="6">
    <source>
        <dbReference type="PIRSR" id="PIRSR036514-1"/>
    </source>
</evidence>
<feature type="domain" description="SHSP" evidence="9">
    <location>
        <begin position="52"/>
        <end position="163"/>
    </location>
</feature>
<dbReference type="Proteomes" id="UP000677054">
    <property type="component" value="Unassembled WGS sequence"/>
</dbReference>
<dbReference type="PIRSF" id="PIRSF036514">
    <property type="entry name" value="Sm_HSP_B1"/>
    <property type="match status" value="1"/>
</dbReference>
<accession>A0A7R9A3B9</accession>
<dbReference type="GO" id="GO:0046872">
    <property type="term" value="F:metal ion binding"/>
    <property type="evidence" value="ECO:0007669"/>
    <property type="project" value="UniProtKB-KW"/>
</dbReference>
<dbReference type="PRINTS" id="PR00299">
    <property type="entry name" value="ACRYSTALLIN"/>
</dbReference>
<dbReference type="GO" id="GO:0042026">
    <property type="term" value="P:protein refolding"/>
    <property type="evidence" value="ECO:0007669"/>
    <property type="project" value="TreeGrafter"/>
</dbReference>
<dbReference type="PANTHER" id="PTHR45640">
    <property type="entry name" value="HEAT SHOCK PROTEIN HSP-12.2-RELATED"/>
    <property type="match status" value="1"/>
</dbReference>
<dbReference type="InterPro" id="IPR003090">
    <property type="entry name" value="Alpha-crystallin_N"/>
</dbReference>
<dbReference type="AlphaFoldDB" id="A0A7R9A3B9"/>
<proteinExistence type="inferred from homology"/>
<dbReference type="PANTHER" id="PTHR45640:SF13">
    <property type="entry name" value="HEAT SHOCK PROTEIN 22-RELATED"/>
    <property type="match status" value="1"/>
</dbReference>
<keyword evidence="1" id="KW-0273">Eye lens protein</keyword>
<evidence type="ECO:0000256" key="5">
    <source>
        <dbReference type="PIRNR" id="PIRNR036514"/>
    </source>
</evidence>
<dbReference type="Gene3D" id="2.60.40.790">
    <property type="match status" value="1"/>
</dbReference>
<feature type="binding site" evidence="6">
    <location>
        <position position="107"/>
    </location>
    <ligand>
        <name>Zn(2+)</name>
        <dbReference type="ChEBI" id="CHEBI:29105"/>
        <label>2</label>
    </ligand>
</feature>
<feature type="binding site" evidence="6">
    <location>
        <position position="102"/>
    </location>
    <ligand>
        <name>Zn(2+)</name>
        <dbReference type="ChEBI" id="CHEBI:29105"/>
        <label>1</label>
    </ligand>
</feature>
<gene>
    <name evidence="10" type="ORF">DSTB1V02_LOCUS5995</name>
</gene>
<dbReference type="GO" id="GO:0009408">
    <property type="term" value="P:response to heat"/>
    <property type="evidence" value="ECO:0007669"/>
    <property type="project" value="UniProtKB-ARBA"/>
</dbReference>
<dbReference type="OrthoDB" id="1431247at2759"/>
<comment type="similarity">
    <text evidence="5 7 8">Belongs to the small heat shock protein (HSP20) family.</text>
</comment>
<evidence type="ECO:0000313" key="11">
    <source>
        <dbReference type="Proteomes" id="UP000677054"/>
    </source>
</evidence>
<dbReference type="InterPro" id="IPR001436">
    <property type="entry name" value="Alpha-crystallin/sHSP_animal"/>
</dbReference>
<dbReference type="InterPro" id="IPR002068">
    <property type="entry name" value="A-crystallin/Hsp20_dom"/>
</dbReference>
<dbReference type="GO" id="GO:0005737">
    <property type="term" value="C:cytoplasm"/>
    <property type="evidence" value="ECO:0007669"/>
    <property type="project" value="TreeGrafter"/>
</dbReference>
<keyword evidence="11" id="KW-1185">Reference proteome</keyword>
<dbReference type="GO" id="GO:0005212">
    <property type="term" value="F:structural constituent of eye lens"/>
    <property type="evidence" value="ECO:0007669"/>
    <property type="project" value="UniProtKB-KW"/>
</dbReference>
<protein>
    <recommendedName>
        <fullName evidence="9">SHSP domain-containing protein</fullName>
    </recommendedName>
</protein>
<dbReference type="EMBL" id="LR900567">
    <property type="protein sequence ID" value="CAD7246138.1"/>
    <property type="molecule type" value="Genomic_DNA"/>
</dbReference>
<organism evidence="10">
    <name type="scientific">Darwinula stevensoni</name>
    <dbReference type="NCBI Taxonomy" id="69355"/>
    <lineage>
        <taxon>Eukaryota</taxon>
        <taxon>Metazoa</taxon>
        <taxon>Ecdysozoa</taxon>
        <taxon>Arthropoda</taxon>
        <taxon>Crustacea</taxon>
        <taxon>Oligostraca</taxon>
        <taxon>Ostracoda</taxon>
        <taxon>Podocopa</taxon>
        <taxon>Podocopida</taxon>
        <taxon>Darwinulocopina</taxon>
        <taxon>Darwinuloidea</taxon>
        <taxon>Darwinulidae</taxon>
        <taxon>Darwinula</taxon>
    </lineage>
</organism>
<keyword evidence="3 6" id="KW-0862">Zinc</keyword>
<dbReference type="Pfam" id="PF00525">
    <property type="entry name" value="Crystallin"/>
    <property type="match status" value="1"/>
</dbReference>
<evidence type="ECO:0000256" key="7">
    <source>
        <dbReference type="PROSITE-ProRule" id="PRU00285"/>
    </source>
</evidence>
<dbReference type="Pfam" id="PF00011">
    <property type="entry name" value="HSP20"/>
    <property type="match status" value="1"/>
</dbReference>
<dbReference type="PROSITE" id="PS01031">
    <property type="entry name" value="SHSP"/>
    <property type="match status" value="1"/>
</dbReference>
<dbReference type="SUPFAM" id="SSF49764">
    <property type="entry name" value="HSP20-like chaperones"/>
    <property type="match status" value="1"/>
</dbReference>
<evidence type="ECO:0000256" key="3">
    <source>
        <dbReference type="ARBA" id="ARBA00022833"/>
    </source>
</evidence>
<evidence type="ECO:0000256" key="4">
    <source>
        <dbReference type="ARBA" id="ARBA00023016"/>
    </source>
</evidence>
<evidence type="ECO:0000313" key="10">
    <source>
        <dbReference type="EMBL" id="CAD7246138.1"/>
    </source>
</evidence>